<feature type="transmembrane region" description="Helical" evidence="8">
    <location>
        <begin position="245"/>
        <end position="270"/>
    </location>
</feature>
<dbReference type="EMBL" id="LFXJ01000008">
    <property type="protein sequence ID" value="KMY30283.1"/>
    <property type="molecule type" value="Genomic_DNA"/>
</dbReference>
<feature type="transmembrane region" description="Helical" evidence="8">
    <location>
        <begin position="136"/>
        <end position="155"/>
    </location>
</feature>
<evidence type="ECO:0000256" key="7">
    <source>
        <dbReference type="ARBA" id="ARBA00023136"/>
    </source>
</evidence>
<keyword evidence="6 8" id="KW-1133">Transmembrane helix</keyword>
<dbReference type="PANTHER" id="PTHR43549:SF3">
    <property type="entry name" value="MULTIDRUG RESISTANCE PROTEIN YPNP-RELATED"/>
    <property type="match status" value="1"/>
</dbReference>
<dbReference type="CDD" id="cd13138">
    <property type="entry name" value="MATE_yoeA_like"/>
    <property type="match status" value="1"/>
</dbReference>
<comment type="caution">
    <text evidence="9">The sequence shown here is derived from an EMBL/GenBank/DDBJ whole genome shotgun (WGS) entry which is preliminary data.</text>
</comment>
<evidence type="ECO:0000256" key="2">
    <source>
        <dbReference type="ARBA" id="ARBA00010199"/>
    </source>
</evidence>
<comment type="subcellular location">
    <subcellularLocation>
        <location evidence="1">Cell membrane</location>
        <topology evidence="1">Multi-pass membrane protein</topology>
    </subcellularLocation>
</comment>
<evidence type="ECO:0000256" key="3">
    <source>
        <dbReference type="ARBA" id="ARBA00022448"/>
    </source>
</evidence>
<evidence type="ECO:0000256" key="8">
    <source>
        <dbReference type="SAM" id="Phobius"/>
    </source>
</evidence>
<keyword evidence="5 8" id="KW-0812">Transmembrane</keyword>
<feature type="transmembrane region" description="Helical" evidence="8">
    <location>
        <begin position="290"/>
        <end position="312"/>
    </location>
</feature>
<dbReference type="Pfam" id="PF01554">
    <property type="entry name" value="MatE"/>
    <property type="match status" value="2"/>
</dbReference>
<dbReference type="PATRIC" id="fig|582475.4.peg.4366"/>
<dbReference type="InterPro" id="IPR052031">
    <property type="entry name" value="Membrane_Transporter-Flippase"/>
</dbReference>
<gene>
    <name evidence="9" type="ORF">ACZ11_16430</name>
</gene>
<sequence>MDLQILHDDKKLQKAFFNFLIPVMLANVLQSLGQVFGMFIVGRNLGVDALAAISAFFPFFFFLMAFAIGIGSGSSILVGQTYGAGNHEKMKEVVGVTLAFTTILSIVVAIFGGFFIEWILRFMQTPANILDMSISYAQILFFTLPIMFWYFVYTTFMRGVGDSKTPFIFLVISVILNIAFLPPLVFGWLGLPKFGLNGAAYASVLSNLVTMILLLAYLHKTNHILRLDKSILQHFKLKKDVLSSLLKLAIPASISMVAISVAEIAVIGFVNVYGSDATAAYGVVNQVASYAQVPAMSIAIATSVFVAQALGANSTEMIKKIRQFGVLVNYILGGAIILIMYLFAEPILSFFIDKHDTVLIAKDYLYIAFWSYLIFGHTQTVSATMRATGVVLWPTIFLVIAIWVVEVPLAFILSHYTSFELNGVWLAYPTAFCVHFVLQYAYFKLGWQKRTLKAMLSD</sequence>
<comment type="similarity">
    <text evidence="2">Belongs to the multi antimicrobial extrusion (MATE) (TC 2.A.66.1) family.</text>
</comment>
<dbReference type="GO" id="GO:0015297">
    <property type="term" value="F:antiporter activity"/>
    <property type="evidence" value="ECO:0007669"/>
    <property type="project" value="InterPro"/>
</dbReference>
<dbReference type="AlphaFoldDB" id="A0A0K9F7Y1"/>
<evidence type="ECO:0000313" key="10">
    <source>
        <dbReference type="Proteomes" id="UP000037326"/>
    </source>
</evidence>
<dbReference type="Proteomes" id="UP000037326">
    <property type="component" value="Unassembled WGS sequence"/>
</dbReference>
<dbReference type="NCBIfam" id="TIGR00797">
    <property type="entry name" value="matE"/>
    <property type="match status" value="1"/>
</dbReference>
<feature type="transmembrane region" description="Helical" evidence="8">
    <location>
        <begin position="425"/>
        <end position="443"/>
    </location>
</feature>
<evidence type="ECO:0000256" key="5">
    <source>
        <dbReference type="ARBA" id="ARBA00022692"/>
    </source>
</evidence>
<keyword evidence="7 8" id="KW-0472">Membrane</keyword>
<dbReference type="GO" id="GO:0005886">
    <property type="term" value="C:plasma membrane"/>
    <property type="evidence" value="ECO:0007669"/>
    <property type="project" value="UniProtKB-SubCell"/>
</dbReference>
<feature type="transmembrane region" description="Helical" evidence="8">
    <location>
        <begin position="364"/>
        <end position="383"/>
    </location>
</feature>
<evidence type="ECO:0000313" key="9">
    <source>
        <dbReference type="EMBL" id="KMY30283.1"/>
    </source>
</evidence>
<dbReference type="PANTHER" id="PTHR43549">
    <property type="entry name" value="MULTIDRUG RESISTANCE PROTEIN YPNP-RELATED"/>
    <property type="match status" value="1"/>
</dbReference>
<dbReference type="InterPro" id="IPR048279">
    <property type="entry name" value="MdtK-like"/>
</dbReference>
<dbReference type="GeneID" id="96599817"/>
<dbReference type="PIRSF" id="PIRSF006603">
    <property type="entry name" value="DinF"/>
    <property type="match status" value="1"/>
</dbReference>
<feature type="transmembrane region" description="Helical" evidence="8">
    <location>
        <begin position="324"/>
        <end position="344"/>
    </location>
</feature>
<evidence type="ECO:0000256" key="4">
    <source>
        <dbReference type="ARBA" id="ARBA00022475"/>
    </source>
</evidence>
<feature type="transmembrane region" description="Helical" evidence="8">
    <location>
        <begin position="390"/>
        <end position="413"/>
    </location>
</feature>
<dbReference type="RefSeq" id="WP_049667611.1">
    <property type="nucleotide sequence ID" value="NZ_JBIVOC010000003.1"/>
</dbReference>
<keyword evidence="4" id="KW-1003">Cell membrane</keyword>
<dbReference type="OrthoDB" id="9776324at2"/>
<feature type="transmembrane region" description="Helical" evidence="8">
    <location>
        <begin position="93"/>
        <end position="116"/>
    </location>
</feature>
<keyword evidence="3" id="KW-0813">Transport</keyword>
<protein>
    <submittedName>
        <fullName evidence="9">Multidrug transporter MatE</fullName>
    </submittedName>
</protein>
<name>A0A0K9F7Y1_9BACI</name>
<dbReference type="InterPro" id="IPR002528">
    <property type="entry name" value="MATE_fam"/>
</dbReference>
<evidence type="ECO:0000256" key="6">
    <source>
        <dbReference type="ARBA" id="ARBA00022989"/>
    </source>
</evidence>
<feature type="transmembrane region" description="Helical" evidence="8">
    <location>
        <begin position="167"/>
        <end position="186"/>
    </location>
</feature>
<dbReference type="GO" id="GO:0042910">
    <property type="term" value="F:xenobiotic transmembrane transporter activity"/>
    <property type="evidence" value="ECO:0007669"/>
    <property type="project" value="InterPro"/>
</dbReference>
<feature type="transmembrane region" description="Helical" evidence="8">
    <location>
        <begin position="15"/>
        <end position="37"/>
    </location>
</feature>
<feature type="transmembrane region" description="Helical" evidence="8">
    <location>
        <begin position="198"/>
        <end position="218"/>
    </location>
</feature>
<reference evidence="10" key="1">
    <citation type="submission" date="2015-07" db="EMBL/GenBank/DDBJ databases">
        <authorList>
            <person name="Liu B."/>
            <person name="Wang J."/>
            <person name="Zhu Y."/>
            <person name="Liu G."/>
            <person name="Chen Q."/>
            <person name="Lan J."/>
            <person name="Che J."/>
            <person name="Ge C."/>
            <person name="Shi H."/>
            <person name="Pan Z."/>
            <person name="Liu X."/>
        </authorList>
    </citation>
    <scope>NUCLEOTIDE SEQUENCE [LARGE SCALE GENOMIC DNA]</scope>
    <source>
        <strain evidence="10">DSM 23493</strain>
    </source>
</reference>
<accession>A0A0K9F7Y1</accession>
<organism evidence="9 10">
    <name type="scientific">Lysinibacillus xylanilyticus</name>
    <dbReference type="NCBI Taxonomy" id="582475"/>
    <lineage>
        <taxon>Bacteria</taxon>
        <taxon>Bacillati</taxon>
        <taxon>Bacillota</taxon>
        <taxon>Bacilli</taxon>
        <taxon>Bacillales</taxon>
        <taxon>Bacillaceae</taxon>
        <taxon>Lysinibacillus</taxon>
    </lineage>
</organism>
<evidence type="ECO:0000256" key="1">
    <source>
        <dbReference type="ARBA" id="ARBA00004651"/>
    </source>
</evidence>
<proteinExistence type="inferred from homology"/>
<feature type="transmembrane region" description="Helical" evidence="8">
    <location>
        <begin position="49"/>
        <end position="72"/>
    </location>
</feature>